<dbReference type="RefSeq" id="WP_336917392.1">
    <property type="nucleotide sequence ID" value="NZ_JBANRN010000001.1"/>
</dbReference>
<feature type="signal peptide" evidence="1">
    <location>
        <begin position="1"/>
        <end position="27"/>
    </location>
</feature>
<comment type="caution">
    <text evidence="3">The sequence shown here is derived from an EMBL/GenBank/DDBJ whole genome shotgun (WGS) entry which is preliminary data.</text>
</comment>
<evidence type="ECO:0000313" key="3">
    <source>
        <dbReference type="EMBL" id="MFC3099403.1"/>
    </source>
</evidence>
<dbReference type="InterPro" id="IPR047589">
    <property type="entry name" value="DUF11_rpt"/>
</dbReference>
<name>A0ABV7EC32_9SPHN</name>
<sequence length="346" mass="34526">MNRTRLLVGTAISAVTGSLLLASPALAAGTQAGSTITNNVTVQYQVGGIAQTQATASNTVTVDRKVDLVVARTDASATIVTPGATAQAVSFTVTNTSNDTLDFQLTASQRADGESVDIFGNDSFDTTGGFTYYLDDGDGVFDAGDTLITHLNALAPDSPVVVHVVAANVPTGLANAAVAGIILTATAKENNNGTGLGTDLTQAATNTAGMDTIFADAAGFVDGARTASFSAVDAFEVFGATLSATKSSRIVAGDFGTGTFIPGATIEYCIAVSNAAGSATAENIVLSDTLPAEVTYVDAFGVLVGGPDCDTPGTGVGSESGGVVTGTVASLPADTTQTLIFRATIN</sequence>
<protein>
    <recommendedName>
        <fullName evidence="2">DUF11 domain-containing protein</fullName>
    </recommendedName>
</protein>
<evidence type="ECO:0000313" key="4">
    <source>
        <dbReference type="Proteomes" id="UP001595378"/>
    </source>
</evidence>
<gene>
    <name evidence="3" type="ORF">ACFODK_00675</name>
</gene>
<keyword evidence="4" id="KW-1185">Reference proteome</keyword>
<dbReference type="Pfam" id="PF01345">
    <property type="entry name" value="DUF11"/>
    <property type="match status" value="1"/>
</dbReference>
<evidence type="ECO:0000259" key="2">
    <source>
        <dbReference type="Pfam" id="PF01345"/>
    </source>
</evidence>
<dbReference type="InterPro" id="IPR001434">
    <property type="entry name" value="OmcB-like_DUF11"/>
</dbReference>
<dbReference type="EMBL" id="JBHRSU010000001">
    <property type="protein sequence ID" value="MFC3099403.1"/>
    <property type="molecule type" value="Genomic_DNA"/>
</dbReference>
<evidence type="ECO:0000256" key="1">
    <source>
        <dbReference type="SAM" id="SignalP"/>
    </source>
</evidence>
<keyword evidence="1" id="KW-0732">Signal</keyword>
<feature type="domain" description="DUF11" evidence="2">
    <location>
        <begin position="260"/>
        <end position="345"/>
    </location>
</feature>
<feature type="chain" id="PRO_5046555730" description="DUF11 domain-containing protein" evidence="1">
    <location>
        <begin position="28"/>
        <end position="346"/>
    </location>
</feature>
<reference evidence="4" key="1">
    <citation type="journal article" date="2019" name="Int. J. Syst. Evol. Microbiol.">
        <title>The Global Catalogue of Microorganisms (GCM) 10K type strain sequencing project: providing services to taxonomists for standard genome sequencing and annotation.</title>
        <authorList>
            <consortium name="The Broad Institute Genomics Platform"/>
            <consortium name="The Broad Institute Genome Sequencing Center for Infectious Disease"/>
            <person name="Wu L."/>
            <person name="Ma J."/>
        </authorList>
    </citation>
    <scope>NUCLEOTIDE SEQUENCE [LARGE SCALE GENOMIC DNA]</scope>
    <source>
        <strain evidence="4">KCTC 52606</strain>
    </source>
</reference>
<organism evidence="3 4">
    <name type="scientific">Alteraurantiacibacter lauratis</name>
    <dbReference type="NCBI Taxonomy" id="2054627"/>
    <lineage>
        <taxon>Bacteria</taxon>
        <taxon>Pseudomonadati</taxon>
        <taxon>Pseudomonadota</taxon>
        <taxon>Alphaproteobacteria</taxon>
        <taxon>Sphingomonadales</taxon>
        <taxon>Erythrobacteraceae</taxon>
        <taxon>Alteraurantiacibacter</taxon>
    </lineage>
</organism>
<accession>A0ABV7EC32</accession>
<dbReference type="NCBIfam" id="TIGR01451">
    <property type="entry name" value="B_ant_repeat"/>
    <property type="match status" value="1"/>
</dbReference>
<dbReference type="Proteomes" id="UP001595378">
    <property type="component" value="Unassembled WGS sequence"/>
</dbReference>
<proteinExistence type="predicted"/>